<keyword evidence="7 10" id="KW-1133">Transmembrane helix</keyword>
<dbReference type="InterPro" id="IPR027417">
    <property type="entry name" value="P-loop_NTPase"/>
</dbReference>
<keyword evidence="14" id="KW-1185">Reference proteome</keyword>
<comment type="subcellular location">
    <subcellularLocation>
        <location evidence="1">Membrane</location>
        <topology evidence="1">Multi-pass membrane protein</topology>
    </subcellularLocation>
</comment>
<dbReference type="FunFam" id="1.20.1560.10:FF:000006">
    <property type="entry name" value="ATP-binding cassette, sub-family C (CFTR/MRP), member 9"/>
    <property type="match status" value="1"/>
</dbReference>
<evidence type="ECO:0000256" key="9">
    <source>
        <dbReference type="SAM" id="MobiDB-lite"/>
    </source>
</evidence>
<dbReference type="InterPro" id="IPR017871">
    <property type="entry name" value="ABC_transporter-like_CS"/>
</dbReference>
<dbReference type="PANTHER" id="PTHR24223:SF415">
    <property type="entry name" value="FI20190P1"/>
    <property type="match status" value="1"/>
</dbReference>
<dbReference type="GO" id="GO:0016887">
    <property type="term" value="F:ATP hydrolysis activity"/>
    <property type="evidence" value="ECO:0007669"/>
    <property type="project" value="InterPro"/>
</dbReference>
<evidence type="ECO:0000313" key="13">
    <source>
        <dbReference type="EMBL" id="KAI9639040.1"/>
    </source>
</evidence>
<dbReference type="GO" id="GO:0005524">
    <property type="term" value="F:ATP binding"/>
    <property type="evidence" value="ECO:0007669"/>
    <property type="project" value="UniProtKB-KW"/>
</dbReference>
<dbReference type="FunFam" id="3.40.50.300:FF:000997">
    <property type="entry name" value="Multidrug resistance-associated protein 1"/>
    <property type="match status" value="1"/>
</dbReference>
<dbReference type="InterPro" id="IPR003439">
    <property type="entry name" value="ABC_transporter-like_ATP-bd"/>
</dbReference>
<feature type="transmembrane region" description="Helical" evidence="10">
    <location>
        <begin position="987"/>
        <end position="1008"/>
    </location>
</feature>
<dbReference type="InterPro" id="IPR003593">
    <property type="entry name" value="AAA+_ATPase"/>
</dbReference>
<dbReference type="Gene3D" id="1.20.1560.10">
    <property type="entry name" value="ABC transporter type 1, transmembrane domain"/>
    <property type="match status" value="2"/>
</dbReference>
<dbReference type="GO" id="GO:0140359">
    <property type="term" value="F:ABC-type transporter activity"/>
    <property type="evidence" value="ECO:0007669"/>
    <property type="project" value="InterPro"/>
</dbReference>
<gene>
    <name evidence="13" type="ORF">MKK02DRAFT_22039</name>
</gene>
<dbReference type="SUPFAM" id="SSF52540">
    <property type="entry name" value="P-loop containing nucleoside triphosphate hydrolases"/>
    <property type="match status" value="2"/>
</dbReference>
<feature type="transmembrane region" description="Helical" evidence="10">
    <location>
        <begin position="953"/>
        <end position="975"/>
    </location>
</feature>
<feature type="transmembrane region" description="Helical" evidence="10">
    <location>
        <begin position="129"/>
        <end position="150"/>
    </location>
</feature>
<keyword evidence="5" id="KW-0547">Nucleotide-binding</keyword>
<evidence type="ECO:0000256" key="6">
    <source>
        <dbReference type="ARBA" id="ARBA00022840"/>
    </source>
</evidence>
<dbReference type="InterPro" id="IPR011527">
    <property type="entry name" value="ABC1_TM_dom"/>
</dbReference>
<sequence length="1299" mass="143179">MRRTIFAVPEKIEPAESKKGTHGDGDGGGEDDGLDAKFGKKKAKKIRLDQAAEDDGVWYDMSLWKAMYRATKRRFWVATIIEGVGYGLQITAPLVTRLIIQQLNTAHTFAAVRASGTSTEGLSEPPSQAYGIGLALGLFAMLWIAGLCLAQAEQRLFTIGYMLRSACVDLISRKSLRLSGRTRLEMTNGHLTNLVSSDASYLEWAVPRCADSLTMTPQIVIGIGLLIYTLGYSALVGLAVLALAAPIQSFFFARMLRYRQSQQTIVDARIRLLSEVIAHIRSVKLYAYGAHFEEEVNELRKAELGKLRDNGLNRATMTGVSYLLPMLAAILSFVTYSLIGHTLDAAIIFSALQYFNILEMPISFLPMILTALSDAMSAVRRINDLLKAEEMAQSLNIDKQARYAVDCRGDFEYDVGPPPEEVDVEESTEKAAPASLPFRLTDLDIRIPKGALVCIVGRVGTGKSALLSGLLGDMRQSKGYTRFSGTVSYVPQQAWVMSGSVRDNITFGIPLADIDHNRLEWVIDACGLKQDIAGMKQGLETKVGERGTTLSGGQRQRLCLARAAYARSGIVLLDDPLSAVDAQVGHHLLHHCILRGPLAGRTRVLVTHQLDVLPRADWVIVLDSEGEIGRVIQQGTYRDLVNRNGALRGMIRESMAQNRPLSSARPLSVLPDIQNLRSSSHVIDTVGPATVDEQKEADLYDAEERETGSVSWSAYTAYFRAMGNPLWAVLIFASLGLGQLASVANSLMLGFWSGQTIAGWGQGEYMGVYAGLGMMMTLCIFVSMYSMILGGLRASYTLFHEAWHGVLRSPISWHDQNPVSFITLNTDIADSPDVQMLDDRLAPVWNNFLTLALSIVGTFVLIVYTYPWLGIAFVPLGIYLYFAAGFYRQTSREVKRIDSVLRSDVYSRFGEQLCGTLVIRAFGKQAQSLRGVQSALDSQGRALILSITLQQWLIVRLDFMSQLLVLLIAIFGVMFRNSVDPAKFGVVLTYALATTTTLTKLVPLFAYCEQEMNNVERIQHYLHLTPEPPSTLPTDPPPPWPHSGSINFQNVSLRYRPDLPFVLQNLSFSVRAGEKVGIIGRTGAGKSSITQVLFRMVDCESGGGVWVDGVDTKTIGVDTLRQGLSIIPQEAFLFTGTVRQNLDPTACRTDCDLNTALDAIRCIPEFAQSLRGKFHLESEVTEGGANYSAGERQLLALTRALVRRPNILVLDEATSSVDSTTDALIQKVIQREFRGTTILSIAHRLETVVYFDRVMVLEQGRIVEFDTPSKLYEKGGLFRLLCEKQVSVSYGSQKVVSER</sequence>
<feature type="domain" description="ABC transmembrane type-1" evidence="12">
    <location>
        <begin position="729"/>
        <end position="1010"/>
    </location>
</feature>
<feature type="transmembrane region" description="Helical" evidence="10">
    <location>
        <begin position="234"/>
        <end position="253"/>
    </location>
</feature>
<feature type="domain" description="ABC transmembrane type-1" evidence="12">
    <location>
        <begin position="87"/>
        <end position="374"/>
    </location>
</feature>
<feature type="transmembrane region" description="Helical" evidence="10">
    <location>
        <begin position="726"/>
        <end position="748"/>
    </location>
</feature>
<dbReference type="PANTHER" id="PTHR24223">
    <property type="entry name" value="ATP-BINDING CASSETTE SUB-FAMILY C"/>
    <property type="match status" value="1"/>
</dbReference>
<evidence type="ECO:0000256" key="2">
    <source>
        <dbReference type="ARBA" id="ARBA00022448"/>
    </source>
</evidence>
<dbReference type="RefSeq" id="XP_052948817.1">
    <property type="nucleotide sequence ID" value="XM_053086506.1"/>
</dbReference>
<proteinExistence type="predicted"/>
<evidence type="ECO:0000256" key="3">
    <source>
        <dbReference type="ARBA" id="ARBA00022692"/>
    </source>
</evidence>
<evidence type="ECO:0000259" key="12">
    <source>
        <dbReference type="PROSITE" id="PS50929"/>
    </source>
</evidence>
<evidence type="ECO:0000259" key="11">
    <source>
        <dbReference type="PROSITE" id="PS50893"/>
    </source>
</evidence>
<dbReference type="Pfam" id="PF00664">
    <property type="entry name" value="ABC_membrane"/>
    <property type="match status" value="2"/>
</dbReference>
<dbReference type="Pfam" id="PF00005">
    <property type="entry name" value="ABC_tran"/>
    <property type="match status" value="2"/>
</dbReference>
<feature type="transmembrane region" description="Helical" evidence="10">
    <location>
        <begin position="75"/>
        <end position="100"/>
    </location>
</feature>
<dbReference type="SMART" id="SM00382">
    <property type="entry name" value="AAA"/>
    <property type="match status" value="2"/>
</dbReference>
<dbReference type="FunFam" id="1.20.1560.10:FF:000013">
    <property type="entry name" value="ABC transporter C family member 2"/>
    <property type="match status" value="1"/>
</dbReference>
<dbReference type="InterPro" id="IPR036640">
    <property type="entry name" value="ABC1_TM_sf"/>
</dbReference>
<dbReference type="Gene3D" id="3.40.50.300">
    <property type="entry name" value="P-loop containing nucleotide triphosphate hydrolases"/>
    <property type="match status" value="2"/>
</dbReference>
<evidence type="ECO:0000256" key="1">
    <source>
        <dbReference type="ARBA" id="ARBA00004141"/>
    </source>
</evidence>
<keyword evidence="4" id="KW-0677">Repeat</keyword>
<keyword evidence="2" id="KW-0813">Transport</keyword>
<dbReference type="SUPFAM" id="SSF90123">
    <property type="entry name" value="ABC transporter transmembrane region"/>
    <property type="match status" value="2"/>
</dbReference>
<accession>A0AA38HEI2</accession>
<dbReference type="Proteomes" id="UP001164286">
    <property type="component" value="Unassembled WGS sequence"/>
</dbReference>
<comment type="caution">
    <text evidence="13">The sequence shown here is derived from an EMBL/GenBank/DDBJ whole genome shotgun (WGS) entry which is preliminary data.</text>
</comment>
<feature type="compositionally biased region" description="Basic and acidic residues" evidence="9">
    <location>
        <begin position="10"/>
        <end position="25"/>
    </location>
</feature>
<organism evidence="13 14">
    <name type="scientific">Dioszegia hungarica</name>
    <dbReference type="NCBI Taxonomy" id="4972"/>
    <lineage>
        <taxon>Eukaryota</taxon>
        <taxon>Fungi</taxon>
        <taxon>Dikarya</taxon>
        <taxon>Basidiomycota</taxon>
        <taxon>Agaricomycotina</taxon>
        <taxon>Tremellomycetes</taxon>
        <taxon>Tremellales</taxon>
        <taxon>Bulleribasidiaceae</taxon>
        <taxon>Dioszegia</taxon>
    </lineage>
</organism>
<dbReference type="PROSITE" id="PS50893">
    <property type="entry name" value="ABC_TRANSPORTER_2"/>
    <property type="match status" value="2"/>
</dbReference>
<feature type="transmembrane region" description="Helical" evidence="10">
    <location>
        <begin position="320"/>
        <end position="339"/>
    </location>
</feature>
<feature type="transmembrane region" description="Helical" evidence="10">
    <location>
        <begin position="768"/>
        <end position="788"/>
    </location>
</feature>
<evidence type="ECO:0000256" key="4">
    <source>
        <dbReference type="ARBA" id="ARBA00022737"/>
    </source>
</evidence>
<reference evidence="13" key="1">
    <citation type="journal article" date="2022" name="G3 (Bethesda)">
        <title>High quality genome of the basidiomycete yeast Dioszegia hungarica PDD-24b-2 isolated from cloud water.</title>
        <authorList>
            <person name="Jarrige D."/>
            <person name="Haridas S."/>
            <person name="Bleykasten-Grosshans C."/>
            <person name="Joly M."/>
            <person name="Nadalig T."/>
            <person name="Sancelme M."/>
            <person name="Vuilleumier S."/>
            <person name="Grigoriev I.V."/>
            <person name="Amato P."/>
            <person name="Bringel F."/>
        </authorList>
    </citation>
    <scope>NUCLEOTIDE SEQUENCE</scope>
    <source>
        <strain evidence="13">PDD-24b-2</strain>
    </source>
</reference>
<protein>
    <submittedName>
        <fullName evidence="13">P-loop containing nucleoside triphosphate hydrolase protein</fullName>
    </submittedName>
</protein>
<evidence type="ECO:0000256" key="8">
    <source>
        <dbReference type="ARBA" id="ARBA00023136"/>
    </source>
</evidence>
<keyword evidence="6" id="KW-0067">ATP-binding</keyword>
<evidence type="ECO:0000256" key="10">
    <source>
        <dbReference type="SAM" id="Phobius"/>
    </source>
</evidence>
<dbReference type="PROSITE" id="PS50929">
    <property type="entry name" value="ABC_TM1F"/>
    <property type="match status" value="2"/>
</dbReference>
<keyword evidence="3 10" id="KW-0812">Transmembrane</keyword>
<dbReference type="CDD" id="cd03250">
    <property type="entry name" value="ABCC_MRP_domain1"/>
    <property type="match status" value="1"/>
</dbReference>
<dbReference type="PROSITE" id="PS00211">
    <property type="entry name" value="ABC_TRANSPORTER_1"/>
    <property type="match status" value="1"/>
</dbReference>
<dbReference type="GO" id="GO:0016020">
    <property type="term" value="C:membrane"/>
    <property type="evidence" value="ECO:0007669"/>
    <property type="project" value="UniProtKB-SubCell"/>
</dbReference>
<dbReference type="GeneID" id="77725707"/>
<feature type="domain" description="ABC transporter" evidence="11">
    <location>
        <begin position="422"/>
        <end position="653"/>
    </location>
</feature>
<feature type="transmembrane region" description="Helical" evidence="10">
    <location>
        <begin position="844"/>
        <end position="862"/>
    </location>
</feature>
<evidence type="ECO:0000313" key="14">
    <source>
        <dbReference type="Proteomes" id="UP001164286"/>
    </source>
</evidence>
<evidence type="ECO:0000256" key="5">
    <source>
        <dbReference type="ARBA" id="ARBA00022741"/>
    </source>
</evidence>
<name>A0AA38HEI2_9TREE</name>
<feature type="transmembrane region" description="Helical" evidence="10">
    <location>
        <begin position="868"/>
        <end position="887"/>
    </location>
</feature>
<dbReference type="EMBL" id="JAKWFO010000002">
    <property type="protein sequence ID" value="KAI9639040.1"/>
    <property type="molecule type" value="Genomic_DNA"/>
</dbReference>
<dbReference type="CDD" id="cd03244">
    <property type="entry name" value="ABCC_MRP_domain2"/>
    <property type="match status" value="1"/>
</dbReference>
<dbReference type="InterPro" id="IPR050173">
    <property type="entry name" value="ABC_transporter_C-like"/>
</dbReference>
<dbReference type="CDD" id="cd18597">
    <property type="entry name" value="ABC_6TM_YOR1_D1_like"/>
    <property type="match status" value="1"/>
</dbReference>
<feature type="domain" description="ABC transporter" evidence="11">
    <location>
        <begin position="1046"/>
        <end position="1284"/>
    </location>
</feature>
<dbReference type="FunFam" id="3.40.50.300:FF:000838">
    <property type="entry name" value="ABC multidrug transporter (Eurofung)"/>
    <property type="match status" value="1"/>
</dbReference>
<keyword evidence="13" id="KW-0378">Hydrolase</keyword>
<evidence type="ECO:0000256" key="7">
    <source>
        <dbReference type="ARBA" id="ARBA00022989"/>
    </source>
</evidence>
<keyword evidence="8 10" id="KW-0472">Membrane</keyword>
<feature type="region of interest" description="Disordered" evidence="9">
    <location>
        <begin position="1"/>
        <end position="34"/>
    </location>
</feature>